<dbReference type="AlphaFoldDB" id="A0A2S9XB47"/>
<comment type="similarity">
    <text evidence="2 10">Belongs to the purine nucleoside phosphorylase YfiH/LACC1 family.</text>
</comment>
<dbReference type="Pfam" id="PF02578">
    <property type="entry name" value="Cu-oxidase_4"/>
    <property type="match status" value="1"/>
</dbReference>
<dbReference type="PANTHER" id="PTHR30616:SF2">
    <property type="entry name" value="PURINE NUCLEOSIDE PHOSPHORYLASE LACC1"/>
    <property type="match status" value="1"/>
</dbReference>
<dbReference type="InterPro" id="IPR011324">
    <property type="entry name" value="Cytotoxic_necrot_fac-like_cat"/>
</dbReference>
<dbReference type="GO" id="GO:0005507">
    <property type="term" value="F:copper ion binding"/>
    <property type="evidence" value="ECO:0007669"/>
    <property type="project" value="TreeGrafter"/>
</dbReference>
<dbReference type="InterPro" id="IPR038371">
    <property type="entry name" value="Cu_polyphenol_OxRdtase_sf"/>
</dbReference>
<comment type="catalytic activity">
    <reaction evidence="1">
        <text>inosine + phosphate = alpha-D-ribose 1-phosphate + hypoxanthine</text>
        <dbReference type="Rhea" id="RHEA:27646"/>
        <dbReference type="ChEBI" id="CHEBI:17368"/>
        <dbReference type="ChEBI" id="CHEBI:17596"/>
        <dbReference type="ChEBI" id="CHEBI:43474"/>
        <dbReference type="ChEBI" id="CHEBI:57720"/>
        <dbReference type="EC" id="2.4.2.1"/>
    </reaction>
    <physiologicalReaction direction="left-to-right" evidence="1">
        <dbReference type="Rhea" id="RHEA:27647"/>
    </physiologicalReaction>
</comment>
<dbReference type="Gene3D" id="3.60.140.10">
    <property type="entry name" value="CNF1/YfiH-like putative cysteine hydrolases"/>
    <property type="match status" value="1"/>
</dbReference>
<dbReference type="CDD" id="cd16833">
    <property type="entry name" value="YfiH"/>
    <property type="match status" value="1"/>
</dbReference>
<gene>
    <name evidence="11" type="primary">yfiH</name>
    <name evidence="11" type="ORF">ENSA5_68130</name>
</gene>
<keyword evidence="4" id="KW-0479">Metal-binding</keyword>
<dbReference type="SUPFAM" id="SSF64438">
    <property type="entry name" value="CNF1/YfiH-like putative cysteine hydrolases"/>
    <property type="match status" value="1"/>
</dbReference>
<evidence type="ECO:0000313" key="11">
    <source>
        <dbReference type="EMBL" id="PRP90076.1"/>
    </source>
</evidence>
<evidence type="ECO:0000256" key="2">
    <source>
        <dbReference type="ARBA" id="ARBA00007353"/>
    </source>
</evidence>
<evidence type="ECO:0000256" key="7">
    <source>
        <dbReference type="ARBA" id="ARBA00047989"/>
    </source>
</evidence>
<evidence type="ECO:0000256" key="8">
    <source>
        <dbReference type="ARBA" id="ARBA00048968"/>
    </source>
</evidence>
<comment type="catalytic activity">
    <reaction evidence="7">
        <text>adenosine + H2O + H(+) = inosine + NH4(+)</text>
        <dbReference type="Rhea" id="RHEA:24408"/>
        <dbReference type="ChEBI" id="CHEBI:15377"/>
        <dbReference type="ChEBI" id="CHEBI:15378"/>
        <dbReference type="ChEBI" id="CHEBI:16335"/>
        <dbReference type="ChEBI" id="CHEBI:17596"/>
        <dbReference type="ChEBI" id="CHEBI:28938"/>
        <dbReference type="EC" id="3.5.4.4"/>
    </reaction>
    <physiologicalReaction direction="left-to-right" evidence="7">
        <dbReference type="Rhea" id="RHEA:24409"/>
    </physiologicalReaction>
</comment>
<sequence length="249" mass="26477">MLLRAQLFPAAITHGFTTRVGGVSRDRYASLNLGARWGDAPEAVAENLRRVAAAADFDLDQLVRVRQVHGDRVLAARNVDANSEADGIWHARAHGEPARVVAVMTADCVPILICDRDASVVAAVHSGWRGTVANIAARTVETLRDQGGVDPGRLLAAVGPCIELAAFEVGEEVAAEFEPRFVDRSYKKPHVDLVACVIAQLEAAGLPANQIERVGGCTHANPDLYFSYRRDGAGIGQHLSLIGLGSAST</sequence>
<dbReference type="GO" id="GO:0017061">
    <property type="term" value="F:S-methyl-5-thioadenosine phosphorylase activity"/>
    <property type="evidence" value="ECO:0007669"/>
    <property type="project" value="UniProtKB-EC"/>
</dbReference>
<evidence type="ECO:0000313" key="12">
    <source>
        <dbReference type="Proteomes" id="UP000237968"/>
    </source>
</evidence>
<evidence type="ECO:0000256" key="5">
    <source>
        <dbReference type="ARBA" id="ARBA00022801"/>
    </source>
</evidence>
<organism evidence="11 12">
    <name type="scientific">Enhygromyxa salina</name>
    <dbReference type="NCBI Taxonomy" id="215803"/>
    <lineage>
        <taxon>Bacteria</taxon>
        <taxon>Pseudomonadati</taxon>
        <taxon>Myxococcota</taxon>
        <taxon>Polyangia</taxon>
        <taxon>Nannocystales</taxon>
        <taxon>Nannocystaceae</taxon>
        <taxon>Enhygromyxa</taxon>
    </lineage>
</organism>
<comment type="catalytic activity">
    <reaction evidence="9">
        <text>S-methyl-5'-thioadenosine + phosphate = 5-(methylsulfanyl)-alpha-D-ribose 1-phosphate + adenine</text>
        <dbReference type="Rhea" id="RHEA:11852"/>
        <dbReference type="ChEBI" id="CHEBI:16708"/>
        <dbReference type="ChEBI" id="CHEBI:17509"/>
        <dbReference type="ChEBI" id="CHEBI:43474"/>
        <dbReference type="ChEBI" id="CHEBI:58533"/>
        <dbReference type="EC" id="2.4.2.28"/>
    </reaction>
    <physiologicalReaction direction="left-to-right" evidence="9">
        <dbReference type="Rhea" id="RHEA:11853"/>
    </physiologicalReaction>
</comment>
<dbReference type="Proteomes" id="UP000237968">
    <property type="component" value="Unassembled WGS sequence"/>
</dbReference>
<dbReference type="NCBIfam" id="TIGR00726">
    <property type="entry name" value="peptidoglycan editing factor PgeF"/>
    <property type="match status" value="1"/>
</dbReference>
<comment type="caution">
    <text evidence="11">The sequence shown here is derived from an EMBL/GenBank/DDBJ whole genome shotgun (WGS) entry which is preliminary data.</text>
</comment>
<evidence type="ECO:0000256" key="9">
    <source>
        <dbReference type="ARBA" id="ARBA00049893"/>
    </source>
</evidence>
<dbReference type="InterPro" id="IPR003730">
    <property type="entry name" value="Cu_polyphenol_OxRdtase"/>
</dbReference>
<evidence type="ECO:0000256" key="10">
    <source>
        <dbReference type="RuleBase" id="RU361274"/>
    </source>
</evidence>
<comment type="catalytic activity">
    <reaction evidence="8">
        <text>adenosine + phosphate = alpha-D-ribose 1-phosphate + adenine</text>
        <dbReference type="Rhea" id="RHEA:27642"/>
        <dbReference type="ChEBI" id="CHEBI:16335"/>
        <dbReference type="ChEBI" id="CHEBI:16708"/>
        <dbReference type="ChEBI" id="CHEBI:43474"/>
        <dbReference type="ChEBI" id="CHEBI:57720"/>
        <dbReference type="EC" id="2.4.2.1"/>
    </reaction>
    <physiologicalReaction direction="left-to-right" evidence="8">
        <dbReference type="Rhea" id="RHEA:27643"/>
    </physiologicalReaction>
</comment>
<name>A0A2S9XB47_9BACT</name>
<evidence type="ECO:0000256" key="6">
    <source>
        <dbReference type="ARBA" id="ARBA00022833"/>
    </source>
</evidence>
<keyword evidence="5" id="KW-0378">Hydrolase</keyword>
<accession>A0A2S9XB47</accession>
<evidence type="ECO:0000256" key="3">
    <source>
        <dbReference type="ARBA" id="ARBA00022679"/>
    </source>
</evidence>
<dbReference type="EMBL" id="PVNK01000296">
    <property type="protein sequence ID" value="PRP90076.1"/>
    <property type="molecule type" value="Genomic_DNA"/>
</dbReference>
<dbReference type="RefSeq" id="WP_106395943.1">
    <property type="nucleotide sequence ID" value="NZ_PVNK01000296.1"/>
</dbReference>
<dbReference type="PANTHER" id="PTHR30616">
    <property type="entry name" value="UNCHARACTERIZED PROTEIN YFIH"/>
    <property type="match status" value="1"/>
</dbReference>
<reference evidence="11 12" key="1">
    <citation type="submission" date="2018-03" db="EMBL/GenBank/DDBJ databases">
        <title>Draft Genome Sequences of the Obligatory Marine Myxobacteria Enhygromyxa salina SWB005.</title>
        <authorList>
            <person name="Poehlein A."/>
            <person name="Moghaddam J.A."/>
            <person name="Harms H."/>
            <person name="Alanjari M."/>
            <person name="Koenig G.M."/>
            <person name="Daniel R."/>
            <person name="Schaeberle T.F."/>
        </authorList>
    </citation>
    <scope>NUCLEOTIDE SEQUENCE [LARGE SCALE GENOMIC DNA]</scope>
    <source>
        <strain evidence="11 12">SWB005</strain>
    </source>
</reference>
<evidence type="ECO:0000256" key="4">
    <source>
        <dbReference type="ARBA" id="ARBA00022723"/>
    </source>
</evidence>
<keyword evidence="12" id="KW-1185">Reference proteome</keyword>
<keyword evidence="6" id="KW-0862">Zinc</keyword>
<keyword evidence="3" id="KW-0808">Transferase</keyword>
<dbReference type="OrthoDB" id="4279at2"/>
<protein>
    <recommendedName>
        <fullName evidence="10">Purine nucleoside phosphorylase</fullName>
    </recommendedName>
</protein>
<dbReference type="GO" id="GO:0016787">
    <property type="term" value="F:hydrolase activity"/>
    <property type="evidence" value="ECO:0007669"/>
    <property type="project" value="UniProtKB-KW"/>
</dbReference>
<evidence type="ECO:0000256" key="1">
    <source>
        <dbReference type="ARBA" id="ARBA00000553"/>
    </source>
</evidence>
<proteinExistence type="inferred from homology"/>